<gene>
    <name evidence="5" type="ORF">BN938_1912</name>
</gene>
<name>A0A060R8V1_9BACT</name>
<feature type="domain" description="SGNH hydrolase-type esterase" evidence="4">
    <location>
        <begin position="33"/>
        <end position="208"/>
    </location>
</feature>
<feature type="signal peptide" evidence="2">
    <location>
        <begin position="1"/>
        <end position="21"/>
    </location>
</feature>
<accession>A0A060R8V1</accession>
<dbReference type="KEGG" id="rbc:BN938_1912"/>
<reference evidence="5 6" key="1">
    <citation type="journal article" date="2015" name="Genome Announc.">
        <title>Complete Genome Sequence of the Novel Leech Symbiont Mucinivorans hirudinis M3T.</title>
        <authorList>
            <person name="Nelson M.C."/>
            <person name="Bomar L."/>
            <person name="Graf J."/>
        </authorList>
    </citation>
    <scope>NUCLEOTIDE SEQUENCE [LARGE SCALE GENOMIC DNA]</scope>
    <source>
        <strain evidence="6">M3</strain>
    </source>
</reference>
<evidence type="ECO:0000256" key="2">
    <source>
        <dbReference type="SAM" id="SignalP"/>
    </source>
</evidence>
<keyword evidence="2" id="KW-0732">Signal</keyword>
<evidence type="ECO:0000313" key="6">
    <source>
        <dbReference type="Proteomes" id="UP000027616"/>
    </source>
</evidence>
<feature type="chain" id="PRO_5001590707" evidence="2">
    <location>
        <begin position="22"/>
        <end position="690"/>
    </location>
</feature>
<dbReference type="InterPro" id="IPR036514">
    <property type="entry name" value="SGNH_hydro_sf"/>
</dbReference>
<dbReference type="eggNOG" id="COG2755">
    <property type="taxonomic scope" value="Bacteria"/>
</dbReference>
<evidence type="ECO:0000256" key="1">
    <source>
        <dbReference type="ARBA" id="ARBA00022801"/>
    </source>
</evidence>
<dbReference type="InterPro" id="IPR013830">
    <property type="entry name" value="SGNH_hydro"/>
</dbReference>
<dbReference type="EMBL" id="HG934468">
    <property type="protein sequence ID" value="CDN31991.1"/>
    <property type="molecule type" value="Genomic_DNA"/>
</dbReference>
<dbReference type="InterPro" id="IPR039329">
    <property type="entry name" value="SIAE"/>
</dbReference>
<dbReference type="PANTHER" id="PTHR22901:SF0">
    <property type="entry name" value="SIALATE O-ACETYLESTERASE"/>
    <property type="match status" value="1"/>
</dbReference>
<organism evidence="5 6">
    <name type="scientific">Mucinivorans hirudinis</name>
    <dbReference type="NCBI Taxonomy" id="1433126"/>
    <lineage>
        <taxon>Bacteria</taxon>
        <taxon>Pseudomonadati</taxon>
        <taxon>Bacteroidota</taxon>
        <taxon>Bacteroidia</taxon>
        <taxon>Bacteroidales</taxon>
        <taxon>Rikenellaceae</taxon>
        <taxon>Mucinivorans</taxon>
    </lineage>
</organism>
<keyword evidence="1" id="KW-0378">Hydrolase</keyword>
<dbReference type="STRING" id="1433126.BN938_1912"/>
<dbReference type="Proteomes" id="UP000027616">
    <property type="component" value="Chromosome I"/>
</dbReference>
<dbReference type="PATRIC" id="fig|1433126.3.peg.1890"/>
<dbReference type="HOGENOM" id="CLU_015150_3_0_10"/>
<dbReference type="GO" id="GO:0001681">
    <property type="term" value="F:sialate O-acetylesterase activity"/>
    <property type="evidence" value="ECO:0007669"/>
    <property type="project" value="InterPro"/>
</dbReference>
<dbReference type="Pfam" id="PF03629">
    <property type="entry name" value="SASA"/>
    <property type="match status" value="1"/>
</dbReference>
<dbReference type="PANTHER" id="PTHR22901">
    <property type="entry name" value="SIALATE O-ACETYLESTERASE"/>
    <property type="match status" value="1"/>
</dbReference>
<dbReference type="InterPro" id="IPR005181">
    <property type="entry name" value="SASA"/>
</dbReference>
<feature type="domain" description="Sialate O-acetylesterase" evidence="3">
    <location>
        <begin position="308"/>
        <end position="585"/>
    </location>
</feature>
<evidence type="ECO:0000313" key="5">
    <source>
        <dbReference type="EMBL" id="CDN31991.1"/>
    </source>
</evidence>
<keyword evidence="6" id="KW-1185">Reference proteome</keyword>
<protein>
    <submittedName>
        <fullName evidence="5">Sialic acid-specific 9-O-acetylesterase</fullName>
    </submittedName>
</protein>
<dbReference type="OrthoDB" id="9816001at2"/>
<dbReference type="Gene3D" id="3.40.50.1110">
    <property type="entry name" value="SGNH hydrolase"/>
    <property type="match status" value="2"/>
</dbReference>
<sequence length="690" mass="77606">MTRRYLWALLALLISTAYSYAVPSTSTKIKVACVGNSVTYGMTIENREQNSYPAQLQQMLGEDYQVGNFGRNGATLLNKGHNPYTKTEEYGKALEMGADIVIIHLGLNDTDPRNYPHYQEEFAPDYIALIDSFRRANPKVRVIVARLSPIFHTHWRFNAGTQMWYNKIQQEISRIAARENVELIDFQEVLYNHPDLLPDAIHPNKEGATLLAQRVYAAITGDFGGLQLSPLFSDNMVLQCSPATLVCGVANVGDIVNVTLGTLKFSTVTDKNGKWKVELPLDHYSTNSTLMISTRDKALEFNNVSVGEVWVLGGQSNMSWTVGQSTNPEKALENNNIRLFMCEPASDRTRDSLDAQTLERLNKLDYIRSQGWQSAAKEAIDNFSAIGFYFAQRVAAKMADTPIGLIQMSLGGAAAEGFVSREMMEADPLLVKMLTNWTKNPMVMQWCRDVGIQNTKGAQNPLQRHYYEPVFLYESRTKPLSDYTIKGVLWYQGESNADNTELHEVIFPKVVETFRKAYRNEQLPFYFVQLSGIESRPSWGRFRNSQRILADNIENCEMVVSFDYADPTDVHPRKKDVIGERLANVALARDYGFTNVQYQAPTVVRFEGNVLTFNNVAGGLKSSDGGAVRGFQASDDGLIFRDVEATIKGNKIILKIDNPIYVKYAWKLFTDANVVNGVGVPLSTFEIWHE</sequence>
<proteinExistence type="predicted"/>
<dbReference type="SUPFAM" id="SSF52266">
    <property type="entry name" value="SGNH hydrolase"/>
    <property type="match status" value="2"/>
</dbReference>
<dbReference type="GO" id="GO:0005975">
    <property type="term" value="P:carbohydrate metabolic process"/>
    <property type="evidence" value="ECO:0007669"/>
    <property type="project" value="TreeGrafter"/>
</dbReference>
<evidence type="ECO:0000259" key="3">
    <source>
        <dbReference type="Pfam" id="PF03629"/>
    </source>
</evidence>
<evidence type="ECO:0000259" key="4">
    <source>
        <dbReference type="Pfam" id="PF13472"/>
    </source>
</evidence>
<dbReference type="Pfam" id="PF13472">
    <property type="entry name" value="Lipase_GDSL_2"/>
    <property type="match status" value="1"/>
</dbReference>
<dbReference type="AlphaFoldDB" id="A0A060R8V1"/>